<dbReference type="PROSITE" id="PS01256">
    <property type="entry name" value="CULLIN_1"/>
    <property type="match status" value="1"/>
</dbReference>
<dbReference type="InterPro" id="IPR036317">
    <property type="entry name" value="Cullin_homology_sf"/>
</dbReference>
<dbReference type="Gene3D" id="1.10.10.10">
    <property type="entry name" value="Winged helix-like DNA-binding domain superfamily/Winged helix DNA-binding domain"/>
    <property type="match status" value="1"/>
</dbReference>
<dbReference type="InterPro" id="IPR001373">
    <property type="entry name" value="Cullin_N"/>
</dbReference>
<evidence type="ECO:0000313" key="6">
    <source>
        <dbReference type="EMBL" id="CAH0104254.1"/>
    </source>
</evidence>
<dbReference type="PANTHER" id="PTHR11932">
    <property type="entry name" value="CULLIN"/>
    <property type="match status" value="1"/>
</dbReference>
<keyword evidence="7" id="KW-1185">Reference proteome</keyword>
<evidence type="ECO:0000256" key="4">
    <source>
        <dbReference type="SAM" id="MobiDB-lite"/>
    </source>
</evidence>
<dbReference type="AlphaFoldDB" id="A0A8J2RKL8"/>
<evidence type="ECO:0000256" key="2">
    <source>
        <dbReference type="PROSITE-ProRule" id="PRU00330"/>
    </source>
</evidence>
<protein>
    <recommendedName>
        <fullName evidence="5">Cullin family profile domain-containing protein</fullName>
    </recommendedName>
</protein>
<dbReference type="SUPFAM" id="SSF75632">
    <property type="entry name" value="Cullin homology domain"/>
    <property type="match status" value="1"/>
</dbReference>
<dbReference type="SMART" id="SM00182">
    <property type="entry name" value="CULLIN"/>
    <property type="match status" value="1"/>
</dbReference>
<dbReference type="FunFam" id="3.30.230.130:FF:000002">
    <property type="entry name" value="cullin-3 isoform X1"/>
    <property type="match status" value="1"/>
</dbReference>
<organism evidence="6 7">
    <name type="scientific">Daphnia galeata</name>
    <dbReference type="NCBI Taxonomy" id="27404"/>
    <lineage>
        <taxon>Eukaryota</taxon>
        <taxon>Metazoa</taxon>
        <taxon>Ecdysozoa</taxon>
        <taxon>Arthropoda</taxon>
        <taxon>Crustacea</taxon>
        <taxon>Branchiopoda</taxon>
        <taxon>Diplostraca</taxon>
        <taxon>Cladocera</taxon>
        <taxon>Anomopoda</taxon>
        <taxon>Daphniidae</taxon>
        <taxon>Daphnia</taxon>
    </lineage>
</organism>
<dbReference type="GO" id="GO:0006511">
    <property type="term" value="P:ubiquitin-dependent protein catabolic process"/>
    <property type="evidence" value="ECO:0007669"/>
    <property type="project" value="InterPro"/>
</dbReference>
<gene>
    <name evidence="6" type="ORF">DGAL_LOCUS6974</name>
</gene>
<dbReference type="Gene3D" id="3.30.230.130">
    <property type="entry name" value="Cullin, Chain C, Domain 2"/>
    <property type="match status" value="1"/>
</dbReference>
<dbReference type="OrthoDB" id="27073at2759"/>
<dbReference type="Gene3D" id="4.10.1030.10">
    <property type="entry name" value="Ring Box Chain A, domain 5"/>
    <property type="match status" value="1"/>
</dbReference>
<dbReference type="InterPro" id="IPR016158">
    <property type="entry name" value="Cullin_homology"/>
</dbReference>
<evidence type="ECO:0000313" key="7">
    <source>
        <dbReference type="Proteomes" id="UP000789390"/>
    </source>
</evidence>
<dbReference type="InterPro" id="IPR019559">
    <property type="entry name" value="Cullin_neddylation_domain"/>
</dbReference>
<dbReference type="SUPFAM" id="SSF46785">
    <property type="entry name" value="Winged helix' DNA-binding domain"/>
    <property type="match status" value="1"/>
</dbReference>
<keyword evidence="1" id="KW-0832">Ubl conjugation</keyword>
<feature type="region of interest" description="Disordered" evidence="4">
    <location>
        <begin position="217"/>
        <end position="237"/>
    </location>
</feature>
<evidence type="ECO:0000259" key="5">
    <source>
        <dbReference type="PROSITE" id="PS50069"/>
    </source>
</evidence>
<dbReference type="PROSITE" id="PS50069">
    <property type="entry name" value="CULLIN_2"/>
    <property type="match status" value="1"/>
</dbReference>
<dbReference type="Pfam" id="PF10557">
    <property type="entry name" value="Cullin_Nedd8"/>
    <property type="match status" value="1"/>
</dbReference>
<dbReference type="Gene3D" id="1.20.1310.10">
    <property type="entry name" value="Cullin Repeats"/>
    <property type="match status" value="1"/>
</dbReference>
<dbReference type="InterPro" id="IPR045093">
    <property type="entry name" value="Cullin"/>
</dbReference>
<dbReference type="SMART" id="SM00884">
    <property type="entry name" value="Cullin_Nedd8"/>
    <property type="match status" value="1"/>
</dbReference>
<evidence type="ECO:0000256" key="3">
    <source>
        <dbReference type="RuleBase" id="RU003829"/>
    </source>
</evidence>
<comment type="similarity">
    <text evidence="2 3">Belongs to the cullin family.</text>
</comment>
<dbReference type="InterPro" id="IPR059120">
    <property type="entry name" value="Cullin-like_AB"/>
</dbReference>
<dbReference type="InterPro" id="IPR036390">
    <property type="entry name" value="WH_DNA-bd_sf"/>
</dbReference>
<name>A0A8J2RKL8_9CRUS</name>
<dbReference type="InterPro" id="IPR036388">
    <property type="entry name" value="WH-like_DNA-bd_sf"/>
</dbReference>
<comment type="caution">
    <text evidence="6">The sequence shown here is derived from an EMBL/GenBank/DDBJ whole genome shotgun (WGS) entry which is preliminary data.</text>
</comment>
<sequence>MISKLKTECGCQFTSKLEGMFKDMSISNMLMEDFKNHIQTSGTSLYGVDLSVRVLTTGFWPTQSSATCTLPLAPRNAFEWATVNATTRTRIGDLSAIFYGPRREESDTKEKTDGPSSSTPSASVNGPRKHIISVSTYQMCILMLFNTRDRLTYEDIMNETDVPKKDLDRALQSLAMGKPTQRVLVKSPKGKDILPSSIFAVNDSFTSKLHRVKIQTVAAKGESEPERKETRSKVDEDRKHEIEAAIVRIMKARKTMQHNLLVSEVTEQLKSRFLPSPVIIKKRIEGLIEREYLARTPEDRKVYTYVA</sequence>
<dbReference type="InterPro" id="IPR016157">
    <property type="entry name" value="Cullin_CS"/>
</dbReference>
<dbReference type="FunFam" id="1.10.10.10:FF:000091">
    <property type="entry name" value="Cullin 3"/>
    <property type="match status" value="1"/>
</dbReference>
<reference evidence="6" key="1">
    <citation type="submission" date="2021-11" db="EMBL/GenBank/DDBJ databases">
        <authorList>
            <person name="Schell T."/>
        </authorList>
    </citation>
    <scope>NUCLEOTIDE SEQUENCE</scope>
    <source>
        <strain evidence="6">M5</strain>
    </source>
</reference>
<feature type="compositionally biased region" description="Polar residues" evidence="4">
    <location>
        <begin position="114"/>
        <end position="124"/>
    </location>
</feature>
<dbReference type="EMBL" id="CAKKLH010000131">
    <property type="protein sequence ID" value="CAH0104254.1"/>
    <property type="molecule type" value="Genomic_DNA"/>
</dbReference>
<feature type="region of interest" description="Disordered" evidence="4">
    <location>
        <begin position="102"/>
        <end position="127"/>
    </location>
</feature>
<dbReference type="Pfam" id="PF00888">
    <property type="entry name" value="Cullin"/>
    <property type="match status" value="1"/>
</dbReference>
<feature type="domain" description="Cullin family profile" evidence="5">
    <location>
        <begin position="1"/>
        <end position="175"/>
    </location>
</feature>
<dbReference type="GO" id="GO:0031625">
    <property type="term" value="F:ubiquitin protein ligase binding"/>
    <property type="evidence" value="ECO:0007669"/>
    <property type="project" value="InterPro"/>
</dbReference>
<proteinExistence type="inferred from homology"/>
<feature type="compositionally biased region" description="Basic and acidic residues" evidence="4">
    <location>
        <begin position="102"/>
        <end position="113"/>
    </location>
</feature>
<feature type="compositionally biased region" description="Basic and acidic residues" evidence="4">
    <location>
        <begin position="221"/>
        <end position="237"/>
    </location>
</feature>
<dbReference type="GO" id="GO:0031461">
    <property type="term" value="C:cullin-RING ubiquitin ligase complex"/>
    <property type="evidence" value="ECO:0007669"/>
    <property type="project" value="InterPro"/>
</dbReference>
<dbReference type="Pfam" id="PF26557">
    <property type="entry name" value="Cullin_AB"/>
    <property type="match status" value="1"/>
</dbReference>
<dbReference type="Proteomes" id="UP000789390">
    <property type="component" value="Unassembled WGS sequence"/>
</dbReference>
<evidence type="ECO:0000256" key="1">
    <source>
        <dbReference type="ARBA" id="ARBA00022843"/>
    </source>
</evidence>
<accession>A0A8J2RKL8</accession>